<accession>A0A101QKU8</accession>
<sequence>MEINDLTAAEERVWRAFPRGEAVDFRQSPGDDPADGAGWGAERTVRARVLRALLLGGPRQDGETAALSLAGARITGRLDVQYATIDHPVRLRHCHFDEAPRCHAARLRELNLSESVLPGLVAHAVQVDGVVRLTRARCTGIVRLGGARIAGSLYLEGAEVAVPDAEEPVLQLNQAAVGADLWAPGLRARGQTRLSGATVAGSVNLGEARLDNPGHAALEAETFTVGGDLLVRYAQVRGSMGLRGARIAGRLDLSYTSLSHPEGSALRASSTTIGELWLRKGPPMDGALNLRRAQIDVLFLEPESAPGEVLLNHLSYTSLVPHEPAERRLPMLERDRDGYIPHAYEQLTTAYRRVGDDHAARLVQLAKQRRHRHTLPWYGRLWGLVQDVTVGYGFRPLRAAGWLLSLLAVGSVTFALHHPLPLKAGEAPPFQPVFYTLDLLLPVISFGQDSAFAPRGGYQVLAYVLVLTGWILATTVIAGVTRAVSRQ</sequence>
<evidence type="ECO:0000313" key="3">
    <source>
        <dbReference type="Proteomes" id="UP000053398"/>
    </source>
</evidence>
<keyword evidence="1" id="KW-1133">Transmembrane helix</keyword>
<organism evidence="2 3">
    <name type="scientific">Streptomyces corchorusii</name>
    <name type="common">Streptomyces chibaensis</name>
    <dbReference type="NCBI Taxonomy" id="1903"/>
    <lineage>
        <taxon>Bacteria</taxon>
        <taxon>Bacillati</taxon>
        <taxon>Actinomycetota</taxon>
        <taxon>Actinomycetes</taxon>
        <taxon>Kitasatosporales</taxon>
        <taxon>Streptomycetaceae</taxon>
        <taxon>Streptomyces</taxon>
    </lineage>
</organism>
<dbReference type="RefSeq" id="WP_059262155.1">
    <property type="nucleotide sequence ID" value="NZ_KQ948352.1"/>
</dbReference>
<feature type="transmembrane region" description="Helical" evidence="1">
    <location>
        <begin position="460"/>
        <end position="481"/>
    </location>
</feature>
<name>A0A101QKU8_STRCK</name>
<gene>
    <name evidence="2" type="ORF">AQJ11_06275</name>
</gene>
<keyword evidence="1" id="KW-0812">Transmembrane</keyword>
<dbReference type="Proteomes" id="UP000053398">
    <property type="component" value="Unassembled WGS sequence"/>
</dbReference>
<dbReference type="EMBL" id="LMWP01000005">
    <property type="protein sequence ID" value="KUN31780.1"/>
    <property type="molecule type" value="Genomic_DNA"/>
</dbReference>
<reference evidence="2 3" key="1">
    <citation type="submission" date="2015-10" db="EMBL/GenBank/DDBJ databases">
        <title>Draft genome sequence of Streptomyces corchorusii DSM 40340, type strain for the species Streptomyces corchorusii.</title>
        <authorList>
            <person name="Ruckert C."/>
            <person name="Winkler A."/>
            <person name="Kalinowski J."/>
            <person name="Kampfer P."/>
            <person name="Glaeser S."/>
        </authorList>
    </citation>
    <scope>NUCLEOTIDE SEQUENCE [LARGE SCALE GENOMIC DNA]</scope>
    <source>
        <strain evidence="2 3">DSM 40340</strain>
    </source>
</reference>
<comment type="caution">
    <text evidence="2">The sequence shown here is derived from an EMBL/GenBank/DDBJ whole genome shotgun (WGS) entry which is preliminary data.</text>
</comment>
<dbReference type="AlphaFoldDB" id="A0A101QKU8"/>
<evidence type="ECO:0000313" key="2">
    <source>
        <dbReference type="EMBL" id="KUN31780.1"/>
    </source>
</evidence>
<evidence type="ECO:0000256" key="1">
    <source>
        <dbReference type="SAM" id="Phobius"/>
    </source>
</evidence>
<protein>
    <submittedName>
        <fullName evidence="2">Membrane-associated oxidoreductase</fullName>
    </submittedName>
</protein>
<proteinExistence type="predicted"/>
<keyword evidence="1" id="KW-0472">Membrane</keyword>
<keyword evidence="3" id="KW-1185">Reference proteome</keyword>